<feature type="domain" description="FMN hydroxy acid dehydrogenase" evidence="7">
    <location>
        <begin position="9"/>
        <end position="371"/>
    </location>
</feature>
<dbReference type="SUPFAM" id="SSF51395">
    <property type="entry name" value="FMN-linked oxidoreductases"/>
    <property type="match status" value="1"/>
</dbReference>
<comment type="cofactor">
    <cofactor evidence="1">
        <name>FMN</name>
        <dbReference type="ChEBI" id="CHEBI:58210"/>
    </cofactor>
</comment>
<dbReference type="PANTHER" id="PTHR10578:SF107">
    <property type="entry name" value="2-HYDROXYACID OXIDASE 1"/>
    <property type="match status" value="1"/>
</dbReference>
<dbReference type="PROSITE" id="PS00557">
    <property type="entry name" value="FMN_HYDROXY_ACID_DH_1"/>
    <property type="match status" value="1"/>
</dbReference>
<dbReference type="CDD" id="cd02809">
    <property type="entry name" value="alpha_hydroxyacid_oxid_FMN"/>
    <property type="match status" value="1"/>
</dbReference>
<evidence type="ECO:0000256" key="4">
    <source>
        <dbReference type="ARBA" id="ARBA00023002"/>
    </source>
</evidence>
<sequence>MTTTADQGTDLAALLSLDDVALAARRVLAEPVWDYVAGGSGTESTLRDNRDAFDRVHLVPRVLVGAATYDLGTELLGTPMGLPVGVAPMAYQRLLHPDGEVALAEAARDEGAVFVASMLSSEPVERIAATGAAVWLQLYWLRDRRVIADLVTRAEDAGCRALMLTVDVPRMGRRLRDMRSGFTLPGDVVAANLPPEVRAPAHESGANSSALMVHTGLAFDPKLSWRDLDWLRGRTRLPIVVKGILHPDDAVRAVDRGVDAVVVSNHGGRQLDGVVPSIAALEPVVAAVDGRCAVLLDSGVRGGVDVARALALGASAVLVGRPALWGLAVGGRAGARRVLSLLRAELEDAMAMMGCADLRALGHGATVPVGGSVPTMRGRASDDAPARSAGWSP</sequence>
<gene>
    <name evidence="8" type="ORF">IW248_000975</name>
</gene>
<evidence type="ECO:0000256" key="3">
    <source>
        <dbReference type="ARBA" id="ARBA00022643"/>
    </source>
</evidence>
<evidence type="ECO:0000313" key="8">
    <source>
        <dbReference type="EMBL" id="MBG6064688.1"/>
    </source>
</evidence>
<evidence type="ECO:0000259" key="7">
    <source>
        <dbReference type="PROSITE" id="PS51349"/>
    </source>
</evidence>
<dbReference type="RefSeq" id="WP_372431854.1">
    <property type="nucleotide sequence ID" value="NZ_JADOTX010000001.1"/>
</dbReference>
<evidence type="ECO:0000256" key="5">
    <source>
        <dbReference type="ARBA" id="ARBA00024042"/>
    </source>
</evidence>
<dbReference type="Gene3D" id="3.20.20.70">
    <property type="entry name" value="Aldolase class I"/>
    <property type="match status" value="1"/>
</dbReference>
<dbReference type="EMBL" id="JADOTX010000001">
    <property type="protein sequence ID" value="MBG6064688.1"/>
    <property type="molecule type" value="Genomic_DNA"/>
</dbReference>
<evidence type="ECO:0000256" key="6">
    <source>
        <dbReference type="SAM" id="MobiDB-lite"/>
    </source>
</evidence>
<accession>A0ABS0JEC1</accession>
<protein>
    <submittedName>
        <fullName evidence="8">4-hydroxymandelate oxidase</fullName>
        <ecNumber evidence="8">1.1.3.46</ecNumber>
    </submittedName>
</protein>
<dbReference type="EC" id="1.1.3.46" evidence="8"/>
<keyword evidence="4 8" id="KW-0560">Oxidoreductase</keyword>
<dbReference type="Pfam" id="PF01070">
    <property type="entry name" value="FMN_dh"/>
    <property type="match status" value="1"/>
</dbReference>
<dbReference type="InterPro" id="IPR008259">
    <property type="entry name" value="FMN_hydac_DH_AS"/>
</dbReference>
<evidence type="ECO:0000256" key="2">
    <source>
        <dbReference type="ARBA" id="ARBA00022630"/>
    </source>
</evidence>
<dbReference type="InterPro" id="IPR037396">
    <property type="entry name" value="FMN_HAD"/>
</dbReference>
<proteinExistence type="inferred from homology"/>
<dbReference type="GO" id="GO:0016491">
    <property type="term" value="F:oxidoreductase activity"/>
    <property type="evidence" value="ECO:0007669"/>
    <property type="project" value="UniProtKB-KW"/>
</dbReference>
<dbReference type="Proteomes" id="UP000614915">
    <property type="component" value="Unassembled WGS sequence"/>
</dbReference>
<dbReference type="PIRSF" id="PIRSF000138">
    <property type="entry name" value="Al-hdrx_acd_dh"/>
    <property type="match status" value="1"/>
</dbReference>
<dbReference type="PANTHER" id="PTHR10578">
    <property type="entry name" value="S -2-HYDROXY-ACID OXIDASE-RELATED"/>
    <property type="match status" value="1"/>
</dbReference>
<keyword evidence="2" id="KW-0285">Flavoprotein</keyword>
<feature type="region of interest" description="Disordered" evidence="6">
    <location>
        <begin position="372"/>
        <end position="393"/>
    </location>
</feature>
<reference evidence="8 9" key="1">
    <citation type="submission" date="2020-11" db="EMBL/GenBank/DDBJ databases">
        <title>Sequencing the genomes of 1000 actinobacteria strains.</title>
        <authorList>
            <person name="Klenk H.-P."/>
        </authorList>
    </citation>
    <scope>NUCLEOTIDE SEQUENCE [LARGE SCALE GENOMIC DNA]</scope>
    <source>
        <strain evidence="8 9">DSM 101692</strain>
    </source>
</reference>
<keyword evidence="3" id="KW-0288">FMN</keyword>
<dbReference type="InterPro" id="IPR000262">
    <property type="entry name" value="FMN-dep_DH"/>
</dbReference>
<comment type="caution">
    <text evidence="8">The sequence shown here is derived from an EMBL/GenBank/DDBJ whole genome shotgun (WGS) entry which is preliminary data.</text>
</comment>
<evidence type="ECO:0000313" key="9">
    <source>
        <dbReference type="Proteomes" id="UP000614915"/>
    </source>
</evidence>
<name>A0ABS0JEC1_9ACTN</name>
<evidence type="ECO:0000256" key="1">
    <source>
        <dbReference type="ARBA" id="ARBA00001917"/>
    </source>
</evidence>
<dbReference type="InterPro" id="IPR013785">
    <property type="entry name" value="Aldolase_TIM"/>
</dbReference>
<dbReference type="PROSITE" id="PS51349">
    <property type="entry name" value="FMN_HYDROXY_ACID_DH_2"/>
    <property type="match status" value="1"/>
</dbReference>
<keyword evidence="9" id="KW-1185">Reference proteome</keyword>
<dbReference type="InterPro" id="IPR012133">
    <property type="entry name" value="Alpha-hydoxy_acid_DH_FMN"/>
</dbReference>
<comment type="similarity">
    <text evidence="5">Belongs to the FMN-dependent alpha-hydroxy acid dehydrogenase family.</text>
</comment>
<organism evidence="8 9">
    <name type="scientific">Micromonospora ureilytica</name>
    <dbReference type="NCBI Taxonomy" id="709868"/>
    <lineage>
        <taxon>Bacteria</taxon>
        <taxon>Bacillati</taxon>
        <taxon>Actinomycetota</taxon>
        <taxon>Actinomycetes</taxon>
        <taxon>Micromonosporales</taxon>
        <taxon>Micromonosporaceae</taxon>
        <taxon>Micromonospora</taxon>
    </lineage>
</organism>